<dbReference type="Proteomes" id="UP000886595">
    <property type="component" value="Unassembled WGS sequence"/>
</dbReference>
<evidence type="ECO:0008006" key="4">
    <source>
        <dbReference type="Google" id="ProtNLM"/>
    </source>
</evidence>
<dbReference type="EMBL" id="JAAMPC010000007">
    <property type="protein sequence ID" value="KAG2304511.1"/>
    <property type="molecule type" value="Genomic_DNA"/>
</dbReference>
<evidence type="ECO:0000256" key="1">
    <source>
        <dbReference type="SAM" id="MobiDB-lite"/>
    </source>
</evidence>
<sequence>MSPVPTGTPIHVESDPSSQNEETPSGAAHPVCEIDEDENYVVSGGKRVRKISQKIRGVYTPDARLKGLFTSDKKPEYKPLVKPSRGVFRKFVGILSENLALKFEIITSHVVTNSFFLHIAESHKWLSDERVKMSESDYFRSKNSNSSISSSSTKQTVKCGCNLTTHPVRAWTRKNPRRRFISCVGCRVGGQYVKCGSFQWVDQEPTYGWQLFALLEARDIINEQKEELANLRFHVTKQS</sequence>
<dbReference type="PANTHER" id="PTHR33248">
    <property type="entry name" value="ZINC ION-BINDING PROTEIN"/>
    <property type="match status" value="1"/>
</dbReference>
<name>A0A8X7SDQ8_BRACI</name>
<protein>
    <recommendedName>
        <fullName evidence="4">Zinc finger GRF-type domain-containing protein</fullName>
    </recommendedName>
</protein>
<gene>
    <name evidence="2" type="ORF">Bca52824_033162</name>
</gene>
<evidence type="ECO:0000313" key="3">
    <source>
        <dbReference type="Proteomes" id="UP000886595"/>
    </source>
</evidence>
<comment type="caution">
    <text evidence="2">The sequence shown here is derived from an EMBL/GenBank/DDBJ whole genome shotgun (WGS) entry which is preliminary data.</text>
</comment>
<proteinExistence type="predicted"/>
<reference evidence="2 3" key="1">
    <citation type="submission" date="2020-02" db="EMBL/GenBank/DDBJ databases">
        <authorList>
            <person name="Ma Q."/>
            <person name="Huang Y."/>
            <person name="Song X."/>
            <person name="Pei D."/>
        </authorList>
    </citation>
    <scope>NUCLEOTIDE SEQUENCE [LARGE SCALE GENOMIC DNA]</scope>
    <source>
        <strain evidence="2">Sxm20200214</strain>
        <tissue evidence="2">Leaf</tissue>
    </source>
</reference>
<dbReference type="OrthoDB" id="1083732at2759"/>
<evidence type="ECO:0000313" key="2">
    <source>
        <dbReference type="EMBL" id="KAG2304511.1"/>
    </source>
</evidence>
<dbReference type="AlphaFoldDB" id="A0A8X7SDQ8"/>
<feature type="region of interest" description="Disordered" evidence="1">
    <location>
        <begin position="1"/>
        <end position="31"/>
    </location>
</feature>
<organism evidence="2 3">
    <name type="scientific">Brassica carinata</name>
    <name type="common">Ethiopian mustard</name>
    <name type="synonym">Abyssinian cabbage</name>
    <dbReference type="NCBI Taxonomy" id="52824"/>
    <lineage>
        <taxon>Eukaryota</taxon>
        <taxon>Viridiplantae</taxon>
        <taxon>Streptophyta</taxon>
        <taxon>Embryophyta</taxon>
        <taxon>Tracheophyta</taxon>
        <taxon>Spermatophyta</taxon>
        <taxon>Magnoliopsida</taxon>
        <taxon>eudicotyledons</taxon>
        <taxon>Gunneridae</taxon>
        <taxon>Pentapetalae</taxon>
        <taxon>rosids</taxon>
        <taxon>malvids</taxon>
        <taxon>Brassicales</taxon>
        <taxon>Brassicaceae</taxon>
        <taxon>Brassiceae</taxon>
        <taxon>Brassica</taxon>
    </lineage>
</organism>
<keyword evidence="3" id="KW-1185">Reference proteome</keyword>
<accession>A0A8X7SDQ8</accession>